<proteinExistence type="inferred from homology"/>
<evidence type="ECO:0000256" key="2">
    <source>
        <dbReference type="ARBA" id="ARBA00023002"/>
    </source>
</evidence>
<gene>
    <name evidence="4" type="ORF">BVC80_8601g8</name>
</gene>
<dbReference type="InterPro" id="IPR036291">
    <property type="entry name" value="NAD(P)-bd_dom_sf"/>
</dbReference>
<dbReference type="CDD" id="cd05374">
    <property type="entry name" value="17beta-HSD-like_SDR_c"/>
    <property type="match status" value="1"/>
</dbReference>
<dbReference type="PRINTS" id="PR00081">
    <property type="entry name" value="GDHRDH"/>
</dbReference>
<protein>
    <submittedName>
        <fullName evidence="4">Short-chain dehydrogenase/reductase SDR</fullName>
    </submittedName>
</protein>
<dbReference type="STRING" id="56857.A0A200PYP3"/>
<dbReference type="Pfam" id="PF00106">
    <property type="entry name" value="adh_short"/>
    <property type="match status" value="1"/>
</dbReference>
<dbReference type="Gene3D" id="3.40.50.720">
    <property type="entry name" value="NAD(P)-binding Rossmann-like Domain"/>
    <property type="match status" value="1"/>
</dbReference>
<dbReference type="FunFam" id="3.40.50.720:FF:000261">
    <property type="entry name" value="NADPH-dependent 1-acyldihydroxyacetone phosphate reductase"/>
    <property type="match status" value="1"/>
</dbReference>
<evidence type="ECO:0000313" key="5">
    <source>
        <dbReference type="Proteomes" id="UP000195402"/>
    </source>
</evidence>
<dbReference type="GO" id="GO:0016491">
    <property type="term" value="F:oxidoreductase activity"/>
    <property type="evidence" value="ECO:0007669"/>
    <property type="project" value="UniProtKB-KW"/>
</dbReference>
<dbReference type="OMA" id="KEDHCDV"/>
<evidence type="ECO:0000313" key="4">
    <source>
        <dbReference type="EMBL" id="OVA03317.1"/>
    </source>
</evidence>
<dbReference type="PROSITE" id="PS00061">
    <property type="entry name" value="ADH_SHORT"/>
    <property type="match status" value="1"/>
</dbReference>
<dbReference type="InterPro" id="IPR002347">
    <property type="entry name" value="SDR_fam"/>
</dbReference>
<keyword evidence="2" id="KW-0560">Oxidoreductase</keyword>
<dbReference type="InParanoid" id="A0A200PYP3"/>
<evidence type="ECO:0000256" key="1">
    <source>
        <dbReference type="ARBA" id="ARBA00006484"/>
    </source>
</evidence>
<dbReference type="InterPro" id="IPR020904">
    <property type="entry name" value="Sc_DH/Rdtase_CS"/>
</dbReference>
<accession>A0A200PYP3</accession>
<dbReference type="SUPFAM" id="SSF51735">
    <property type="entry name" value="NAD(P)-binding Rossmann-fold domains"/>
    <property type="match status" value="1"/>
</dbReference>
<organism evidence="4 5">
    <name type="scientific">Macleaya cordata</name>
    <name type="common">Five-seeded plume-poppy</name>
    <name type="synonym">Bocconia cordata</name>
    <dbReference type="NCBI Taxonomy" id="56857"/>
    <lineage>
        <taxon>Eukaryota</taxon>
        <taxon>Viridiplantae</taxon>
        <taxon>Streptophyta</taxon>
        <taxon>Embryophyta</taxon>
        <taxon>Tracheophyta</taxon>
        <taxon>Spermatophyta</taxon>
        <taxon>Magnoliopsida</taxon>
        <taxon>Ranunculales</taxon>
        <taxon>Papaveraceae</taxon>
        <taxon>Papaveroideae</taxon>
        <taxon>Macleaya</taxon>
    </lineage>
</organism>
<keyword evidence="5" id="KW-1185">Reference proteome</keyword>
<dbReference type="Proteomes" id="UP000195402">
    <property type="component" value="Unassembled WGS sequence"/>
</dbReference>
<comment type="similarity">
    <text evidence="1 3">Belongs to the short-chain dehydrogenases/reductases (SDR) family.</text>
</comment>
<comment type="caution">
    <text evidence="4">The sequence shown here is derived from an EMBL/GenBank/DDBJ whole genome shotgun (WGS) entry which is preliminary data.</text>
</comment>
<dbReference type="OrthoDB" id="2102561at2759"/>
<name>A0A200PYP3_MACCD</name>
<evidence type="ECO:0000256" key="3">
    <source>
        <dbReference type="RuleBase" id="RU000363"/>
    </source>
</evidence>
<dbReference type="PRINTS" id="PR00080">
    <property type="entry name" value="SDRFAMILY"/>
</dbReference>
<dbReference type="PANTHER" id="PTHR44169">
    <property type="entry name" value="NADPH-DEPENDENT 1-ACYLDIHYDROXYACETONE PHOSPHATE REDUCTASE"/>
    <property type="match status" value="1"/>
</dbReference>
<dbReference type="GO" id="GO:0005783">
    <property type="term" value="C:endoplasmic reticulum"/>
    <property type="evidence" value="ECO:0007669"/>
    <property type="project" value="TreeGrafter"/>
</dbReference>
<dbReference type="PANTHER" id="PTHR44169:SF6">
    <property type="entry name" value="NADPH-DEPENDENT 1-ACYLDIHYDROXYACETONE PHOSPHATE REDUCTASE"/>
    <property type="match status" value="1"/>
</dbReference>
<dbReference type="FunCoup" id="A0A200PYP3">
    <property type="interactions" value="431"/>
</dbReference>
<dbReference type="EMBL" id="MVGT01003733">
    <property type="protein sequence ID" value="OVA03317.1"/>
    <property type="molecule type" value="Genomic_DNA"/>
</dbReference>
<sequence>MEVSSEPVVLITGCSEGGIGNCLARAFASQKCLVVATSRSLSSMRDLQSEDQGRFFLQELDVLSEESIQKVVNIVIEKFCRIDILVNNAGVHCVGPLAEILLSAIENTFNTNVYGPMRLIQAVVPHMIARRKGKIVNIGSVVGLAPGPWAGPYSASKAALHALTDTLRLELRTFGIKVTTVVPGAIKSNIGNASLASYSQMPDWKFYKSFEDSIRSRTYFSQGPKSTPGEEFAKKTVAVVLKKNPPAWFACGHHSTVIGILYHLPIFIRDFIIRMAMKA</sequence>
<dbReference type="AlphaFoldDB" id="A0A200PYP3"/>
<reference evidence="4 5" key="1">
    <citation type="journal article" date="2017" name="Mol. Plant">
        <title>The Genome of Medicinal Plant Macleaya cordata Provides New Insights into Benzylisoquinoline Alkaloids Metabolism.</title>
        <authorList>
            <person name="Liu X."/>
            <person name="Liu Y."/>
            <person name="Huang P."/>
            <person name="Ma Y."/>
            <person name="Qing Z."/>
            <person name="Tang Q."/>
            <person name="Cao H."/>
            <person name="Cheng P."/>
            <person name="Zheng Y."/>
            <person name="Yuan Z."/>
            <person name="Zhou Y."/>
            <person name="Liu J."/>
            <person name="Tang Z."/>
            <person name="Zhuo Y."/>
            <person name="Zhang Y."/>
            <person name="Yu L."/>
            <person name="Huang J."/>
            <person name="Yang P."/>
            <person name="Peng Q."/>
            <person name="Zhang J."/>
            <person name="Jiang W."/>
            <person name="Zhang Z."/>
            <person name="Lin K."/>
            <person name="Ro D.K."/>
            <person name="Chen X."/>
            <person name="Xiong X."/>
            <person name="Shang Y."/>
            <person name="Huang S."/>
            <person name="Zeng J."/>
        </authorList>
    </citation>
    <scope>NUCLEOTIDE SEQUENCE [LARGE SCALE GENOMIC DNA]</scope>
    <source>
        <strain evidence="5">cv. BLH2017</strain>
        <tissue evidence="4">Root</tissue>
    </source>
</reference>